<feature type="domain" description="Bacterial CdiA-CT RNAse A" evidence="2">
    <location>
        <begin position="31"/>
        <end position="153"/>
    </location>
</feature>
<dbReference type="RefSeq" id="WP_044432955.1">
    <property type="nucleotide sequence ID" value="NZ_BJYZ01000019.1"/>
</dbReference>
<gene>
    <name evidence="3" type="ORF">SAE02_42050</name>
</gene>
<dbReference type="InterPro" id="IPR041436">
    <property type="entry name" value="RNAse_A_bac"/>
</dbReference>
<evidence type="ECO:0000259" key="2">
    <source>
        <dbReference type="Pfam" id="PF18431"/>
    </source>
</evidence>
<organism evidence="3 4">
    <name type="scientific">Skermanella aerolata</name>
    <dbReference type="NCBI Taxonomy" id="393310"/>
    <lineage>
        <taxon>Bacteria</taxon>
        <taxon>Pseudomonadati</taxon>
        <taxon>Pseudomonadota</taxon>
        <taxon>Alphaproteobacteria</taxon>
        <taxon>Rhodospirillales</taxon>
        <taxon>Azospirillaceae</taxon>
        <taxon>Skermanella</taxon>
    </lineage>
</organism>
<proteinExistence type="predicted"/>
<dbReference type="Proteomes" id="UP000321523">
    <property type="component" value="Unassembled WGS sequence"/>
</dbReference>
<feature type="region of interest" description="Disordered" evidence="1">
    <location>
        <begin position="1"/>
        <end position="36"/>
    </location>
</feature>
<protein>
    <recommendedName>
        <fullName evidence="2">Bacterial CdiA-CT RNAse A domain-containing protein</fullName>
    </recommendedName>
</protein>
<keyword evidence="4" id="KW-1185">Reference proteome</keyword>
<dbReference type="OrthoDB" id="7370825at2"/>
<evidence type="ECO:0000256" key="1">
    <source>
        <dbReference type="SAM" id="MobiDB-lite"/>
    </source>
</evidence>
<comment type="caution">
    <text evidence="3">The sequence shown here is derived from an EMBL/GenBank/DDBJ whole genome shotgun (WGS) entry which is preliminary data.</text>
</comment>
<dbReference type="Pfam" id="PF18431">
    <property type="entry name" value="RNAse_A_bac"/>
    <property type="match status" value="1"/>
</dbReference>
<name>A0A512DUD7_9PROT</name>
<evidence type="ECO:0000313" key="4">
    <source>
        <dbReference type="Proteomes" id="UP000321523"/>
    </source>
</evidence>
<evidence type="ECO:0000313" key="3">
    <source>
        <dbReference type="EMBL" id="GEO40057.1"/>
    </source>
</evidence>
<reference evidence="3 4" key="1">
    <citation type="submission" date="2019-07" db="EMBL/GenBank/DDBJ databases">
        <title>Whole genome shotgun sequence of Skermanella aerolata NBRC 106429.</title>
        <authorList>
            <person name="Hosoyama A."/>
            <person name="Uohara A."/>
            <person name="Ohji S."/>
            <person name="Ichikawa N."/>
        </authorList>
    </citation>
    <scope>NUCLEOTIDE SEQUENCE [LARGE SCALE GENOMIC DNA]</scope>
    <source>
        <strain evidence="3 4">NBRC 106429</strain>
    </source>
</reference>
<sequence length="157" mass="17163">MPPSTTFKNKDAKRILDKSEGALSQHGAPMHSRERHVDKTDAELIARFNNNFRVGAKFSTFKSPGDQNAALSAYFKTSNGKRDLERIKSSKKKERISLADVSVGSSSITVRIAEGTMGVQGAYAECRNGKLRSLTAIIETDGKGGYKIVTCYPVDAY</sequence>
<feature type="compositionally biased region" description="Basic and acidic residues" evidence="1">
    <location>
        <begin position="8"/>
        <end position="20"/>
    </location>
</feature>
<accession>A0A512DUD7</accession>
<dbReference type="EMBL" id="BJYZ01000019">
    <property type="protein sequence ID" value="GEO40057.1"/>
    <property type="molecule type" value="Genomic_DNA"/>
</dbReference>
<dbReference type="AlphaFoldDB" id="A0A512DUD7"/>